<protein>
    <submittedName>
        <fullName evidence="2">Uncharacterized protein</fullName>
    </submittedName>
</protein>
<keyword evidence="1" id="KW-0812">Transmembrane</keyword>
<evidence type="ECO:0000256" key="1">
    <source>
        <dbReference type="SAM" id="Phobius"/>
    </source>
</evidence>
<reference evidence="2" key="1">
    <citation type="submission" date="2018-02" db="EMBL/GenBank/DDBJ databases">
        <title>Rhizophora mucronata_Transcriptome.</title>
        <authorList>
            <person name="Meera S.P."/>
            <person name="Sreeshan A."/>
            <person name="Augustine A."/>
        </authorList>
    </citation>
    <scope>NUCLEOTIDE SEQUENCE</scope>
    <source>
        <tissue evidence="2">Leaf</tissue>
    </source>
</reference>
<organism evidence="2">
    <name type="scientific">Rhizophora mucronata</name>
    <name type="common">Asiatic mangrove</name>
    <dbReference type="NCBI Taxonomy" id="61149"/>
    <lineage>
        <taxon>Eukaryota</taxon>
        <taxon>Viridiplantae</taxon>
        <taxon>Streptophyta</taxon>
        <taxon>Embryophyta</taxon>
        <taxon>Tracheophyta</taxon>
        <taxon>Spermatophyta</taxon>
        <taxon>Magnoliopsida</taxon>
        <taxon>eudicotyledons</taxon>
        <taxon>Gunneridae</taxon>
        <taxon>Pentapetalae</taxon>
        <taxon>rosids</taxon>
        <taxon>fabids</taxon>
        <taxon>Malpighiales</taxon>
        <taxon>Rhizophoraceae</taxon>
        <taxon>Rhizophora</taxon>
    </lineage>
</organism>
<feature type="transmembrane region" description="Helical" evidence="1">
    <location>
        <begin position="33"/>
        <end position="55"/>
    </location>
</feature>
<accession>A0A2P2PTU3</accession>
<dbReference type="EMBL" id="GGEC01077555">
    <property type="protein sequence ID" value="MBX58039.1"/>
    <property type="molecule type" value="Transcribed_RNA"/>
</dbReference>
<proteinExistence type="predicted"/>
<name>A0A2P2PTU3_RHIMU</name>
<sequence>MYFSPHMDLHNSMATCLTDHSKLLELFLRPRPIFWIIKGTFSLYVLILCNFYIVIHDRLCLAFFL</sequence>
<dbReference type="AlphaFoldDB" id="A0A2P2PTU3"/>
<keyword evidence="1" id="KW-0472">Membrane</keyword>
<keyword evidence="1" id="KW-1133">Transmembrane helix</keyword>
<evidence type="ECO:0000313" key="2">
    <source>
        <dbReference type="EMBL" id="MBX58039.1"/>
    </source>
</evidence>